<comment type="caution">
    <text evidence="2">The sequence shown here is derived from an EMBL/GenBank/DDBJ whole genome shotgun (WGS) entry which is preliminary data.</text>
</comment>
<evidence type="ECO:0000259" key="1">
    <source>
        <dbReference type="Pfam" id="PF17775"/>
    </source>
</evidence>
<dbReference type="InterPro" id="IPR004027">
    <property type="entry name" value="SEC_C_motif"/>
</dbReference>
<sequence length="224" mass="25336">MRKRSLQQECRGRWWHRLVVSSVFIGFFPGRFCWAPSLSFDRRLRGFRGFRTSSKAKGFGAETAKPQTKNVNCPCLSGLQYKACCRRLHKDLTAAATPEQMAKARFSALALRKYDYLLDTTHPTHVDFQEDRAAWKKQMARNNRGFRYVGLNVTSSEERGEDLHAVTIEAAAEPEKVSGVPKVLLIQECSVYRREGQTWKYAAAEGLKREVVEGAGSAQQLAGM</sequence>
<dbReference type="SUPFAM" id="SSF54427">
    <property type="entry name" value="NTF2-like"/>
    <property type="match status" value="1"/>
</dbReference>
<evidence type="ECO:0000313" key="2">
    <source>
        <dbReference type="EMBL" id="CAE7611281.1"/>
    </source>
</evidence>
<gene>
    <name evidence="2" type="ORF">SNAT2548_LOCUS34750</name>
</gene>
<proteinExistence type="predicted"/>
<dbReference type="Gene3D" id="3.10.450.50">
    <property type="match status" value="1"/>
</dbReference>
<dbReference type="InterPro" id="IPR032710">
    <property type="entry name" value="NTF2-like_dom_sf"/>
</dbReference>
<keyword evidence="3" id="KW-1185">Reference proteome</keyword>
<dbReference type="PANTHER" id="PTHR33747">
    <property type="entry name" value="UPF0225 PROTEIN SCO1677"/>
    <property type="match status" value="1"/>
</dbReference>
<dbReference type="PANTHER" id="PTHR33747:SF1">
    <property type="entry name" value="ADENYLATE CYCLASE-ASSOCIATED CAP C-TERMINAL DOMAIN-CONTAINING PROTEIN"/>
    <property type="match status" value="1"/>
</dbReference>
<accession>A0A812V0Y8</accession>
<organism evidence="2 3">
    <name type="scientific">Symbiodinium natans</name>
    <dbReference type="NCBI Taxonomy" id="878477"/>
    <lineage>
        <taxon>Eukaryota</taxon>
        <taxon>Sar</taxon>
        <taxon>Alveolata</taxon>
        <taxon>Dinophyceae</taxon>
        <taxon>Suessiales</taxon>
        <taxon>Symbiodiniaceae</taxon>
        <taxon>Symbiodinium</taxon>
    </lineage>
</organism>
<evidence type="ECO:0000313" key="3">
    <source>
        <dbReference type="Proteomes" id="UP000604046"/>
    </source>
</evidence>
<dbReference type="Pfam" id="PF02810">
    <property type="entry name" value="SEC-C"/>
    <property type="match status" value="1"/>
</dbReference>
<protein>
    <recommendedName>
        <fullName evidence="1">YchJ-like middle NTF2-like domain-containing protein</fullName>
    </recommendedName>
</protein>
<feature type="domain" description="YchJ-like middle NTF2-like" evidence="1">
    <location>
        <begin position="97"/>
        <end position="203"/>
    </location>
</feature>
<dbReference type="EMBL" id="CAJNDS010002827">
    <property type="protein sequence ID" value="CAE7611281.1"/>
    <property type="molecule type" value="Genomic_DNA"/>
</dbReference>
<name>A0A812V0Y8_9DINO</name>
<dbReference type="InterPro" id="IPR048469">
    <property type="entry name" value="YchJ-like_M"/>
</dbReference>
<dbReference type="Proteomes" id="UP000604046">
    <property type="component" value="Unassembled WGS sequence"/>
</dbReference>
<dbReference type="OrthoDB" id="539593at2759"/>
<dbReference type="AlphaFoldDB" id="A0A812V0Y8"/>
<reference evidence="2" key="1">
    <citation type="submission" date="2021-02" db="EMBL/GenBank/DDBJ databases">
        <authorList>
            <person name="Dougan E. K."/>
            <person name="Rhodes N."/>
            <person name="Thang M."/>
            <person name="Chan C."/>
        </authorList>
    </citation>
    <scope>NUCLEOTIDE SEQUENCE</scope>
</reference>
<dbReference type="Pfam" id="PF17775">
    <property type="entry name" value="YchJ_M-like"/>
    <property type="match status" value="1"/>
</dbReference>